<dbReference type="Proteomes" id="UP000523955">
    <property type="component" value="Unassembled WGS sequence"/>
</dbReference>
<evidence type="ECO:0000256" key="1">
    <source>
        <dbReference type="ARBA" id="ARBA00000098"/>
    </source>
</evidence>
<dbReference type="Gene3D" id="1.10.390.10">
    <property type="entry name" value="Neutral Protease Domain 2"/>
    <property type="match status" value="1"/>
</dbReference>
<evidence type="ECO:0000259" key="14">
    <source>
        <dbReference type="Pfam" id="PF01433"/>
    </source>
</evidence>
<evidence type="ECO:0000259" key="15">
    <source>
        <dbReference type="Pfam" id="PF17900"/>
    </source>
</evidence>
<dbReference type="InterPro" id="IPR014782">
    <property type="entry name" value="Peptidase_M1_dom"/>
</dbReference>
<evidence type="ECO:0000256" key="10">
    <source>
        <dbReference type="ARBA" id="ARBA00023049"/>
    </source>
</evidence>
<dbReference type="GO" id="GO:0016285">
    <property type="term" value="F:alanyl aminopeptidase activity"/>
    <property type="evidence" value="ECO:0007669"/>
    <property type="project" value="UniProtKB-EC"/>
</dbReference>
<evidence type="ECO:0000256" key="6">
    <source>
        <dbReference type="ARBA" id="ARBA00022670"/>
    </source>
</evidence>
<evidence type="ECO:0000256" key="11">
    <source>
        <dbReference type="ARBA" id="ARBA00029811"/>
    </source>
</evidence>
<keyword evidence="7" id="KW-0479">Metal-binding</keyword>
<feature type="compositionally biased region" description="Low complexity" evidence="13">
    <location>
        <begin position="63"/>
        <end position="76"/>
    </location>
</feature>
<feature type="domain" description="Peptidase M1 membrane alanine aminopeptidase" evidence="14">
    <location>
        <begin position="390"/>
        <end position="530"/>
    </location>
</feature>
<keyword evidence="6" id="KW-0645">Protease</keyword>
<keyword evidence="17" id="KW-1185">Reference proteome</keyword>
<dbReference type="Gene3D" id="2.60.40.1730">
    <property type="entry name" value="tricorn interacting facor f3 domain"/>
    <property type="match status" value="1"/>
</dbReference>
<keyword evidence="8" id="KW-0378">Hydrolase</keyword>
<dbReference type="Pfam" id="PF01433">
    <property type="entry name" value="Peptidase_M1"/>
    <property type="match status" value="1"/>
</dbReference>
<dbReference type="InterPro" id="IPR050344">
    <property type="entry name" value="Peptidase_M1_aminopeptidases"/>
</dbReference>
<dbReference type="GO" id="GO:0008270">
    <property type="term" value="F:zinc ion binding"/>
    <property type="evidence" value="ECO:0007669"/>
    <property type="project" value="InterPro"/>
</dbReference>
<dbReference type="InterPro" id="IPR027268">
    <property type="entry name" value="Peptidase_M4/M1_CTD_sf"/>
</dbReference>
<dbReference type="PANTHER" id="PTHR11533">
    <property type="entry name" value="PROTEASE M1 ZINC METALLOPROTEASE"/>
    <property type="match status" value="1"/>
</dbReference>
<gene>
    <name evidence="16" type="ORF">H5V45_13470</name>
</gene>
<sequence length="540" mass="58143">MPAPITAVVGVRVALLAGPERVSVVTPATLGQELTRVNSAGTRSGPRPRHPDVGSSRARPRARSPALSPWSSPSSRPLVTSTLTGLALLAGLTAGGAAAAPASAATPSDRSAPRHDTLFPTQGNAGYQVRHYDVALDYDPVLNHLDATTTVRATARRTLASFHLDLEGLGVSAVTVDGEPATFTRRGTELVVTPASPVDGRFRAVVAYAGTPQEHTDTDGSTEGWVRTADGAIALGEPVGAMTWLPSNNTPGDKATYAFHVRAPSTVQVVANGDLVDRVVDGTDTTWEWRATDPMATYLATVAIGKFDVEEDTTTSITGRTIPIWSFTDPTTPVTPETRAGLKDVLRFEEKRFGAYPFTSTGMVVDNARVGYALETQTRPFYPGGVDTGTLVHEMAHQWFGDSLTLVDWHDIWLAEGFATYAEWLWDAKHGGPTPAEHFADLYARPESDGLWHPSPRGFTDSADLFGTPVYARGAMTLQALRERVGSRDFFAIVKAWAKAHRHGSVHTQQLVRLSERISGRELSGLFRRWLDVEGKPAGY</sequence>
<keyword evidence="10" id="KW-0482">Metalloprotease</keyword>
<dbReference type="GO" id="GO:0008237">
    <property type="term" value="F:metallopeptidase activity"/>
    <property type="evidence" value="ECO:0007669"/>
    <property type="project" value="UniProtKB-KW"/>
</dbReference>
<feature type="region of interest" description="Disordered" evidence="13">
    <location>
        <begin position="101"/>
        <end position="123"/>
    </location>
</feature>
<evidence type="ECO:0000313" key="16">
    <source>
        <dbReference type="EMBL" id="MBB6628330.1"/>
    </source>
</evidence>
<comment type="cofactor">
    <cofactor evidence="2">
        <name>Zn(2+)</name>
        <dbReference type="ChEBI" id="CHEBI:29105"/>
    </cofactor>
</comment>
<evidence type="ECO:0000256" key="8">
    <source>
        <dbReference type="ARBA" id="ARBA00022801"/>
    </source>
</evidence>
<dbReference type="InterPro" id="IPR045357">
    <property type="entry name" value="Aminopeptidase_N-like_N"/>
</dbReference>
<evidence type="ECO:0000313" key="17">
    <source>
        <dbReference type="Proteomes" id="UP000523955"/>
    </source>
</evidence>
<name>A0A7X0RHP2_9ACTN</name>
<evidence type="ECO:0000256" key="5">
    <source>
        <dbReference type="ARBA" id="ARBA00015611"/>
    </source>
</evidence>
<protein>
    <recommendedName>
        <fullName evidence="5">Aminopeptidase N</fullName>
        <ecNumber evidence="4">3.4.11.2</ecNumber>
    </recommendedName>
    <alternativeName>
        <fullName evidence="11">Alanine aminopeptidase</fullName>
    </alternativeName>
    <alternativeName>
        <fullName evidence="12">Lysyl aminopeptidase</fullName>
    </alternativeName>
</protein>
<dbReference type="PRINTS" id="PR00756">
    <property type="entry name" value="ALADIPTASE"/>
</dbReference>
<dbReference type="AlphaFoldDB" id="A0A7X0RHP2"/>
<dbReference type="SUPFAM" id="SSF63737">
    <property type="entry name" value="Leukotriene A4 hydrolase N-terminal domain"/>
    <property type="match status" value="1"/>
</dbReference>
<evidence type="ECO:0000256" key="7">
    <source>
        <dbReference type="ARBA" id="ARBA00022723"/>
    </source>
</evidence>
<evidence type="ECO:0000256" key="3">
    <source>
        <dbReference type="ARBA" id="ARBA00010136"/>
    </source>
</evidence>
<evidence type="ECO:0000256" key="9">
    <source>
        <dbReference type="ARBA" id="ARBA00022833"/>
    </source>
</evidence>
<dbReference type="SUPFAM" id="SSF55486">
    <property type="entry name" value="Metalloproteases ('zincins'), catalytic domain"/>
    <property type="match status" value="1"/>
</dbReference>
<dbReference type="PANTHER" id="PTHR11533:SF297">
    <property type="entry name" value="AMINOPEPTIDASE N"/>
    <property type="match status" value="1"/>
</dbReference>
<proteinExistence type="inferred from homology"/>
<evidence type="ECO:0000256" key="12">
    <source>
        <dbReference type="ARBA" id="ARBA00031533"/>
    </source>
</evidence>
<evidence type="ECO:0000256" key="4">
    <source>
        <dbReference type="ARBA" id="ARBA00012564"/>
    </source>
</evidence>
<keyword evidence="9" id="KW-0862">Zinc</keyword>
<dbReference type="GO" id="GO:0006508">
    <property type="term" value="P:proteolysis"/>
    <property type="evidence" value="ECO:0007669"/>
    <property type="project" value="UniProtKB-KW"/>
</dbReference>
<dbReference type="InterPro" id="IPR042097">
    <property type="entry name" value="Aminopeptidase_N-like_N_sf"/>
</dbReference>
<dbReference type="InterPro" id="IPR001930">
    <property type="entry name" value="Peptidase_M1"/>
</dbReference>
<feature type="domain" description="Aminopeptidase N-like N-terminal" evidence="15">
    <location>
        <begin position="130"/>
        <end position="299"/>
    </location>
</feature>
<dbReference type="EC" id="3.4.11.2" evidence="4"/>
<organism evidence="16 17">
    <name type="scientific">Nocardioides luti</name>
    <dbReference type="NCBI Taxonomy" id="2761101"/>
    <lineage>
        <taxon>Bacteria</taxon>
        <taxon>Bacillati</taxon>
        <taxon>Actinomycetota</taxon>
        <taxon>Actinomycetes</taxon>
        <taxon>Propionibacteriales</taxon>
        <taxon>Nocardioidaceae</taxon>
        <taxon>Nocardioides</taxon>
    </lineage>
</organism>
<reference evidence="16 17" key="1">
    <citation type="submission" date="2020-08" db="EMBL/GenBank/DDBJ databases">
        <authorList>
            <person name="Seo M.-J."/>
        </authorList>
    </citation>
    <scope>NUCLEOTIDE SEQUENCE [LARGE SCALE GENOMIC DNA]</scope>
    <source>
        <strain evidence="16 17">KIGAM211</strain>
    </source>
</reference>
<dbReference type="EMBL" id="JACKXE010000001">
    <property type="protein sequence ID" value="MBB6628330.1"/>
    <property type="molecule type" value="Genomic_DNA"/>
</dbReference>
<accession>A0A7X0RHP2</accession>
<comment type="catalytic activity">
    <reaction evidence="1">
        <text>Release of an N-terminal amino acid, Xaa-|-Yaa- from a peptide, amide or arylamide. Xaa is preferably Ala, but may be most amino acids including Pro (slow action). When a terminal hydrophobic residue is followed by a prolyl residue, the two may be released as an intact Xaa-Pro dipeptide.</text>
        <dbReference type="EC" id="3.4.11.2"/>
    </reaction>
</comment>
<feature type="region of interest" description="Disordered" evidence="13">
    <location>
        <begin position="35"/>
        <end position="76"/>
    </location>
</feature>
<evidence type="ECO:0000256" key="2">
    <source>
        <dbReference type="ARBA" id="ARBA00001947"/>
    </source>
</evidence>
<dbReference type="CDD" id="cd09603">
    <property type="entry name" value="M1_APN_like"/>
    <property type="match status" value="1"/>
</dbReference>
<comment type="similarity">
    <text evidence="3">Belongs to the peptidase M1 family.</text>
</comment>
<dbReference type="Pfam" id="PF17900">
    <property type="entry name" value="Peptidase_M1_N"/>
    <property type="match status" value="1"/>
</dbReference>
<comment type="caution">
    <text evidence="16">The sequence shown here is derived from an EMBL/GenBank/DDBJ whole genome shotgun (WGS) entry which is preliminary data.</text>
</comment>
<evidence type="ECO:0000256" key="13">
    <source>
        <dbReference type="SAM" id="MobiDB-lite"/>
    </source>
</evidence>